<sequence length="206" mass="23071">MTRKDLRDQERDARIVVDDLTAEQTKVDADVEQVKVRRDRDRTRIEQGLITNPRDLERMQQEMASLERRITSLEDEELEVMARLEDAQRTLDDLASQLAGADARNARLEQARDAKFAEIDAELAEVAARRGPVAEGVPADLLALYDRLRAAKNGVGAAALRARQCSGCMLSLDNAEIVKIRGAAEDEVLRCEECQRILVRTEDSGL</sequence>
<dbReference type="EMBL" id="JADKPO010000003">
    <property type="protein sequence ID" value="MBF4766891.1"/>
    <property type="molecule type" value="Genomic_DNA"/>
</dbReference>
<name>A0A930VJQ4_9ACTN</name>
<keyword evidence="1" id="KW-0175">Coiled coil</keyword>
<dbReference type="InterPro" id="IPR052376">
    <property type="entry name" value="Oxidative_Scav/Glycosyltrans"/>
</dbReference>
<proteinExistence type="predicted"/>
<gene>
    <name evidence="4" type="ORF">ISU10_03800</name>
</gene>
<evidence type="ECO:0000256" key="1">
    <source>
        <dbReference type="SAM" id="Coils"/>
    </source>
</evidence>
<dbReference type="InterPro" id="IPR003743">
    <property type="entry name" value="Zf-RING_7"/>
</dbReference>
<feature type="domain" description="CT398-like coiled coil hairpin" evidence="3">
    <location>
        <begin position="3"/>
        <end position="152"/>
    </location>
</feature>
<feature type="coiled-coil region" evidence="1">
    <location>
        <begin position="56"/>
        <end position="111"/>
    </location>
</feature>
<dbReference type="AlphaFoldDB" id="A0A930VJQ4"/>
<dbReference type="Gene3D" id="1.10.287.1490">
    <property type="match status" value="1"/>
</dbReference>
<reference evidence="4" key="1">
    <citation type="submission" date="2020-11" db="EMBL/GenBank/DDBJ databases">
        <title>Nocardioides cynanchi sp. nov., isolated from soil of rhizosphere of Cynanchum wilfordii.</title>
        <authorList>
            <person name="Lee J.-S."/>
            <person name="Suh M.K."/>
            <person name="Kim J.-S."/>
        </authorList>
    </citation>
    <scope>NUCLEOTIDE SEQUENCE</scope>
    <source>
        <strain evidence="4">KCTC 19276</strain>
    </source>
</reference>
<dbReference type="PANTHER" id="PTHR39082">
    <property type="entry name" value="PHOSPHOLIPASE C-BETA-2-RELATED"/>
    <property type="match status" value="1"/>
</dbReference>
<dbReference type="InterPro" id="IPR056003">
    <property type="entry name" value="CT398_CC_hairpin"/>
</dbReference>
<dbReference type="Pfam" id="PF02591">
    <property type="entry name" value="Zn_ribbon_9"/>
    <property type="match status" value="1"/>
</dbReference>
<organism evidence="4 5">
    <name type="scientific">Nocardioides agariphilus</name>
    <dbReference type="NCBI Taxonomy" id="433664"/>
    <lineage>
        <taxon>Bacteria</taxon>
        <taxon>Bacillati</taxon>
        <taxon>Actinomycetota</taxon>
        <taxon>Actinomycetes</taxon>
        <taxon>Propionibacteriales</taxon>
        <taxon>Nocardioidaceae</taxon>
        <taxon>Nocardioides</taxon>
    </lineage>
</organism>
<feature type="domain" description="C4-type zinc ribbon" evidence="2">
    <location>
        <begin position="165"/>
        <end position="198"/>
    </location>
</feature>
<dbReference type="PANTHER" id="PTHR39082:SF1">
    <property type="entry name" value="SCAVENGER RECEPTOR CLASS A MEMBER 3"/>
    <property type="match status" value="1"/>
</dbReference>
<evidence type="ECO:0000259" key="3">
    <source>
        <dbReference type="Pfam" id="PF24481"/>
    </source>
</evidence>
<accession>A0A930VJQ4</accession>
<keyword evidence="5" id="KW-1185">Reference proteome</keyword>
<dbReference type="Pfam" id="PF24481">
    <property type="entry name" value="CT398_CC"/>
    <property type="match status" value="1"/>
</dbReference>
<protein>
    <recommendedName>
        <fullName evidence="6">C4-type zinc ribbon domain-containing protein</fullName>
    </recommendedName>
</protein>
<evidence type="ECO:0000313" key="4">
    <source>
        <dbReference type="EMBL" id="MBF4766891.1"/>
    </source>
</evidence>
<dbReference type="Proteomes" id="UP000660668">
    <property type="component" value="Unassembled WGS sequence"/>
</dbReference>
<evidence type="ECO:0000259" key="2">
    <source>
        <dbReference type="Pfam" id="PF02591"/>
    </source>
</evidence>
<evidence type="ECO:0008006" key="6">
    <source>
        <dbReference type="Google" id="ProtNLM"/>
    </source>
</evidence>
<comment type="caution">
    <text evidence="4">The sequence shown here is derived from an EMBL/GenBank/DDBJ whole genome shotgun (WGS) entry which is preliminary data.</text>
</comment>
<evidence type="ECO:0000313" key="5">
    <source>
        <dbReference type="Proteomes" id="UP000660668"/>
    </source>
</evidence>